<evidence type="ECO:0000259" key="1">
    <source>
        <dbReference type="Pfam" id="PF00557"/>
    </source>
</evidence>
<dbReference type="Proteomes" id="UP001501563">
    <property type="component" value="Unassembled WGS sequence"/>
</dbReference>
<dbReference type="InterPro" id="IPR000587">
    <property type="entry name" value="Creatinase_N"/>
</dbReference>
<dbReference type="SUPFAM" id="SSF55920">
    <property type="entry name" value="Creatinase/aminopeptidase"/>
    <property type="match status" value="1"/>
</dbReference>
<dbReference type="InterPro" id="IPR029149">
    <property type="entry name" value="Creatin/AminoP/Spt16_N"/>
</dbReference>
<dbReference type="SUPFAM" id="SSF53092">
    <property type="entry name" value="Creatinase/prolidase N-terminal domain"/>
    <property type="match status" value="1"/>
</dbReference>
<proteinExistence type="predicted"/>
<dbReference type="GO" id="GO:0004177">
    <property type="term" value="F:aminopeptidase activity"/>
    <property type="evidence" value="ECO:0007669"/>
    <property type="project" value="UniProtKB-KW"/>
</dbReference>
<keyword evidence="3" id="KW-0378">Hydrolase</keyword>
<reference evidence="4" key="1">
    <citation type="journal article" date="2019" name="Int. J. Syst. Evol. Microbiol.">
        <title>The Global Catalogue of Microorganisms (GCM) 10K type strain sequencing project: providing services to taxonomists for standard genome sequencing and annotation.</title>
        <authorList>
            <consortium name="The Broad Institute Genomics Platform"/>
            <consortium name="The Broad Institute Genome Sequencing Center for Infectious Disease"/>
            <person name="Wu L."/>
            <person name="Ma J."/>
        </authorList>
    </citation>
    <scope>NUCLEOTIDE SEQUENCE [LARGE SCALE GENOMIC DNA]</scope>
    <source>
        <strain evidence="4">JCM 16578</strain>
    </source>
</reference>
<dbReference type="PANTHER" id="PTHR46112:SF3">
    <property type="entry name" value="AMINOPEPTIDASE YPDF"/>
    <property type="match status" value="1"/>
</dbReference>
<feature type="domain" description="Peptidase M24" evidence="1">
    <location>
        <begin position="164"/>
        <end position="364"/>
    </location>
</feature>
<evidence type="ECO:0000313" key="3">
    <source>
        <dbReference type="EMBL" id="GAA3846548.1"/>
    </source>
</evidence>
<dbReference type="RefSeq" id="WP_345545747.1">
    <property type="nucleotide sequence ID" value="NZ_BAAAZA010000001.1"/>
</dbReference>
<accession>A0ABP7JJK5</accession>
<dbReference type="Gene3D" id="3.40.350.10">
    <property type="entry name" value="Creatinase/prolidase N-terminal domain"/>
    <property type="match status" value="1"/>
</dbReference>
<comment type="caution">
    <text evidence="3">The sequence shown here is derived from an EMBL/GenBank/DDBJ whole genome shotgun (WGS) entry which is preliminary data.</text>
</comment>
<sequence>MTGTPAPPDRAGPAPFTAEDYAARMRRAAEAADAAGLAGLLIAPGPDLVWLTGYRPVETERLTLLVLRAGQDPVLLVPTLEAPDAAEAAGAPALTLRDWTDGKDPYGAAAALLGDRGRYGISDNAWALHLLGLRERLPDVGHVALTRALPMLRAVKDAAELDRLAAAGTAADAAYEEILKVAFGGRREREVAEDLAGLLRRFGHAQVDFTIVASGPNGANPHHEAGERVIQRGDMVVLDFGGLKHGYGSDTSRTVHVGEPTDEERKVHDLVRAAQEAGFRAVGPGAACQDVDRAARAVIDDAGYGAYFIHRTGHGIGVTTHEPPYMIEGEEQPLVPGMCFSVEPGVYLPGRFGVRIEDIVAVTEDGGRRLNETSREMAIVD</sequence>
<protein>
    <submittedName>
        <fullName evidence="3">Aminopeptidase P family protein</fullName>
    </submittedName>
</protein>
<dbReference type="Pfam" id="PF00557">
    <property type="entry name" value="Peptidase_M24"/>
    <property type="match status" value="1"/>
</dbReference>
<keyword evidence="3" id="KW-0031">Aminopeptidase</keyword>
<organism evidence="3 4">
    <name type="scientific">Streptomyces lannensis</name>
    <dbReference type="NCBI Taxonomy" id="766498"/>
    <lineage>
        <taxon>Bacteria</taxon>
        <taxon>Bacillati</taxon>
        <taxon>Actinomycetota</taxon>
        <taxon>Actinomycetes</taxon>
        <taxon>Kitasatosporales</taxon>
        <taxon>Streptomycetaceae</taxon>
        <taxon>Streptomyces</taxon>
    </lineage>
</organism>
<evidence type="ECO:0000313" key="4">
    <source>
        <dbReference type="Proteomes" id="UP001501563"/>
    </source>
</evidence>
<name>A0ABP7JJK5_9ACTN</name>
<keyword evidence="3" id="KW-0645">Protease</keyword>
<dbReference type="InterPro" id="IPR000994">
    <property type="entry name" value="Pept_M24"/>
</dbReference>
<feature type="domain" description="Creatinase N-terminal" evidence="2">
    <location>
        <begin position="24"/>
        <end position="155"/>
    </location>
</feature>
<evidence type="ECO:0000259" key="2">
    <source>
        <dbReference type="Pfam" id="PF01321"/>
    </source>
</evidence>
<dbReference type="InterPro" id="IPR050659">
    <property type="entry name" value="Peptidase_M24B"/>
</dbReference>
<dbReference type="CDD" id="cd01092">
    <property type="entry name" value="APP-like"/>
    <property type="match status" value="1"/>
</dbReference>
<dbReference type="EMBL" id="BAAAZA010000001">
    <property type="protein sequence ID" value="GAA3846548.1"/>
    <property type="molecule type" value="Genomic_DNA"/>
</dbReference>
<gene>
    <name evidence="3" type="ORF">GCM10022207_04270</name>
</gene>
<dbReference type="PANTHER" id="PTHR46112">
    <property type="entry name" value="AMINOPEPTIDASE"/>
    <property type="match status" value="1"/>
</dbReference>
<dbReference type="Pfam" id="PF01321">
    <property type="entry name" value="Creatinase_N"/>
    <property type="match status" value="1"/>
</dbReference>
<dbReference type="Gene3D" id="3.90.230.10">
    <property type="entry name" value="Creatinase/methionine aminopeptidase superfamily"/>
    <property type="match status" value="1"/>
</dbReference>
<keyword evidence="4" id="KW-1185">Reference proteome</keyword>
<dbReference type="InterPro" id="IPR036005">
    <property type="entry name" value="Creatinase/aminopeptidase-like"/>
</dbReference>